<evidence type="ECO:0000313" key="3">
    <source>
        <dbReference type="EMBL" id="MCF2871841.1"/>
    </source>
</evidence>
<proteinExistence type="predicted"/>
<dbReference type="InterPro" id="IPR024331">
    <property type="entry name" value="DUF3859"/>
</dbReference>
<comment type="caution">
    <text evidence="3">The sequence shown here is derived from an EMBL/GenBank/DDBJ whole genome shotgun (WGS) entry which is preliminary data.</text>
</comment>
<keyword evidence="4" id="KW-1185">Reference proteome</keyword>
<evidence type="ECO:0000256" key="1">
    <source>
        <dbReference type="SAM" id="SignalP"/>
    </source>
</evidence>
<dbReference type="EMBL" id="JAKGAQ010000002">
    <property type="protein sequence ID" value="MCF2871841.1"/>
    <property type="molecule type" value="Genomic_DNA"/>
</dbReference>
<sequence length="183" mass="18809">MMMRVTFLTSALALCGGVAVWAQSDDFVSPLIGFYEAGVICAPDAVTTRAAPDTVAGTTNVVEDAPPFVSKARLVPAVLGIGFGVRAGMDAPVGQNGVTMTVTHPALTGNGATQQSFVTAVGGKTTPGITFYQFDHGYELALGDWTMTASLGGVTLYETTFTVVPPQALPQLAGACGYLDLLS</sequence>
<gene>
    <name evidence="3" type="ORF">L0664_12245</name>
</gene>
<reference evidence="3 4" key="1">
    <citation type="submission" date="2022-01" db="EMBL/GenBank/DDBJ databases">
        <title>Octadecabacter sp. nov., isolated from a marine alga.</title>
        <authorList>
            <person name="Jin M.S."/>
            <person name="Kim H.M."/>
            <person name="Han D.M."/>
            <person name="Jung J.J."/>
            <person name="Jeon C.O."/>
        </authorList>
    </citation>
    <scope>NUCLEOTIDE SEQUENCE [LARGE SCALE GENOMIC DNA]</scope>
    <source>
        <strain evidence="3 4">G9-8</strain>
    </source>
</reference>
<evidence type="ECO:0000259" key="2">
    <source>
        <dbReference type="Pfam" id="PF12975"/>
    </source>
</evidence>
<dbReference type="RefSeq" id="WP_235226135.1">
    <property type="nucleotide sequence ID" value="NZ_JAKGAQ010000002.1"/>
</dbReference>
<dbReference type="Pfam" id="PF12975">
    <property type="entry name" value="DUF3859"/>
    <property type="match status" value="1"/>
</dbReference>
<name>A0ABS9CY51_9RHOB</name>
<protein>
    <submittedName>
        <fullName evidence="3">DUF3859 domain-containing protein</fullName>
    </submittedName>
</protein>
<accession>A0ABS9CY51</accession>
<dbReference type="Gene3D" id="2.60.40.2390">
    <property type="match status" value="1"/>
</dbReference>
<feature type="domain" description="DUF3859" evidence="2">
    <location>
        <begin position="33"/>
        <end position="163"/>
    </location>
</feature>
<organism evidence="3 4">
    <name type="scientific">Octadecabacter dasysiphoniae</name>
    <dbReference type="NCBI Taxonomy" id="2909341"/>
    <lineage>
        <taxon>Bacteria</taxon>
        <taxon>Pseudomonadati</taxon>
        <taxon>Pseudomonadota</taxon>
        <taxon>Alphaproteobacteria</taxon>
        <taxon>Rhodobacterales</taxon>
        <taxon>Roseobacteraceae</taxon>
        <taxon>Octadecabacter</taxon>
    </lineage>
</organism>
<dbReference type="Proteomes" id="UP001200557">
    <property type="component" value="Unassembled WGS sequence"/>
</dbReference>
<keyword evidence="1" id="KW-0732">Signal</keyword>
<feature type="chain" id="PRO_5045877093" evidence="1">
    <location>
        <begin position="25"/>
        <end position="183"/>
    </location>
</feature>
<feature type="signal peptide" evidence="1">
    <location>
        <begin position="1"/>
        <end position="24"/>
    </location>
</feature>
<evidence type="ECO:0000313" key="4">
    <source>
        <dbReference type="Proteomes" id="UP001200557"/>
    </source>
</evidence>